<evidence type="ECO:0000256" key="1">
    <source>
        <dbReference type="ARBA" id="ARBA00004606"/>
    </source>
</evidence>
<keyword evidence="3" id="KW-0328">Glycosyltransferase</keyword>
<comment type="similarity">
    <text evidence="2">Belongs to the MNN1/MNT family.</text>
</comment>
<evidence type="ECO:0000256" key="8">
    <source>
        <dbReference type="ARBA" id="ARBA00023136"/>
    </source>
</evidence>
<dbReference type="PANTHER" id="PTHR31392">
    <property type="entry name" value="ALPHA-1,3-MANNOSYLTRANSFERASE MNN1-RELATED"/>
    <property type="match status" value="1"/>
</dbReference>
<keyword evidence="8" id="KW-0472">Membrane</keyword>
<comment type="subcellular location">
    <subcellularLocation>
        <location evidence="1">Membrane</location>
        <topology evidence="1">Single-pass type II membrane protein</topology>
    </subcellularLocation>
</comment>
<keyword evidence="7" id="KW-1133">Transmembrane helix</keyword>
<keyword evidence="5" id="KW-0812">Transmembrane</keyword>
<keyword evidence="4" id="KW-0808">Transferase</keyword>
<dbReference type="AlphaFoldDB" id="A0A507B159"/>
<comment type="caution">
    <text evidence="10">The sequence shown here is derived from an EMBL/GenBank/DDBJ whole genome shotgun (WGS) entry which is preliminary data.</text>
</comment>
<keyword evidence="9" id="KW-0325">Glycoprotein</keyword>
<dbReference type="InterPro" id="IPR029044">
    <property type="entry name" value="Nucleotide-diphossugar_trans"/>
</dbReference>
<dbReference type="OrthoDB" id="430354at2759"/>
<dbReference type="EMBL" id="SKBQ01000001">
    <property type="protein sequence ID" value="TPX16002.1"/>
    <property type="molecule type" value="Genomic_DNA"/>
</dbReference>
<dbReference type="SUPFAM" id="SSF53448">
    <property type="entry name" value="Nucleotide-diphospho-sugar transferases"/>
    <property type="match status" value="1"/>
</dbReference>
<dbReference type="GO" id="GO:0005794">
    <property type="term" value="C:Golgi apparatus"/>
    <property type="evidence" value="ECO:0007669"/>
    <property type="project" value="TreeGrafter"/>
</dbReference>
<organism evidence="10 11">
    <name type="scientific">Thyridium curvatum</name>
    <dbReference type="NCBI Taxonomy" id="1093900"/>
    <lineage>
        <taxon>Eukaryota</taxon>
        <taxon>Fungi</taxon>
        <taxon>Dikarya</taxon>
        <taxon>Ascomycota</taxon>
        <taxon>Pezizomycotina</taxon>
        <taxon>Sordariomycetes</taxon>
        <taxon>Sordariomycetidae</taxon>
        <taxon>Thyridiales</taxon>
        <taxon>Thyridiaceae</taxon>
        <taxon>Thyridium</taxon>
    </lineage>
</organism>
<dbReference type="InParanoid" id="A0A507B159"/>
<keyword evidence="11" id="KW-1185">Reference proteome</keyword>
<evidence type="ECO:0000256" key="5">
    <source>
        <dbReference type="ARBA" id="ARBA00022692"/>
    </source>
</evidence>
<evidence type="ECO:0008006" key="12">
    <source>
        <dbReference type="Google" id="ProtNLM"/>
    </source>
</evidence>
<dbReference type="GO" id="GO:0000033">
    <property type="term" value="F:alpha-1,3-mannosyltransferase activity"/>
    <property type="evidence" value="ECO:0007669"/>
    <property type="project" value="TreeGrafter"/>
</dbReference>
<evidence type="ECO:0000256" key="4">
    <source>
        <dbReference type="ARBA" id="ARBA00022679"/>
    </source>
</evidence>
<dbReference type="FunCoup" id="A0A507B159">
    <property type="interactions" value="68"/>
</dbReference>
<evidence type="ECO:0000313" key="11">
    <source>
        <dbReference type="Proteomes" id="UP000319257"/>
    </source>
</evidence>
<dbReference type="Proteomes" id="UP000319257">
    <property type="component" value="Unassembled WGS sequence"/>
</dbReference>
<sequence length="498" mass="54748">MGFRPPTVSSPRGPVPTIFVVATIIWFIFAYSQQAFGARNLSSGSKPVSNLRTAQQPIGAAKVSVSVSAISDVARHFADWPPQAPYDNSFGETGSRLKLIRQWVELAESSAVNDADRDTIHAAVETVIGAQFPFLVRAENKTRPFAALRESFTQERGIVIPTGTKTFRHACHLVATLRRTLRTSLPIEVFYAGEKDLPASQRQTLAQLGQVDGGGGIEFIDVLRRFDDRTLKLATGGWAIKAFAALGSRFAEAVVLDADAVFVQPPDVLLAQRGYAETGALMFHDRLLWQGAFPARHNWWHSQVRQPSEALNRSLVWTQRYAEEADSGVVVLDKGRLGVLLGLLHVAWQNTKAVRDDVTYKLMYGDKESWWLGMELAGAPYSFEKYYAAVAGWPQGQAPDGGSAEAGKICSFVIAHLDEDDRLLWYNGGLPKNKMTLPATFEVPTHWMVNGTWHKGASKQDMSCMDGKQAVALTDAELGVLRSSMDVAQGVDKTWSLI</sequence>
<keyword evidence="6" id="KW-0735">Signal-anchor</keyword>
<evidence type="ECO:0000256" key="9">
    <source>
        <dbReference type="ARBA" id="ARBA00023180"/>
    </source>
</evidence>
<dbReference type="PANTHER" id="PTHR31392:SF1">
    <property type="entry name" value="ALPHA-1,3-MANNOSYLTRANSFERASE MNN1-RELATED"/>
    <property type="match status" value="1"/>
</dbReference>
<dbReference type="GO" id="GO:0016020">
    <property type="term" value="C:membrane"/>
    <property type="evidence" value="ECO:0007669"/>
    <property type="project" value="UniProtKB-SubCell"/>
</dbReference>
<dbReference type="GO" id="GO:0006493">
    <property type="term" value="P:protein O-linked glycosylation"/>
    <property type="evidence" value="ECO:0007669"/>
    <property type="project" value="TreeGrafter"/>
</dbReference>
<evidence type="ECO:0000256" key="7">
    <source>
        <dbReference type="ARBA" id="ARBA00022989"/>
    </source>
</evidence>
<reference evidence="10 11" key="1">
    <citation type="submission" date="2019-06" db="EMBL/GenBank/DDBJ databases">
        <title>Draft genome sequence of the filamentous fungus Phialemoniopsis curvata isolated from diesel fuel.</title>
        <authorList>
            <person name="Varaljay V.A."/>
            <person name="Lyon W.J."/>
            <person name="Crouch A.L."/>
            <person name="Drake C.E."/>
            <person name="Hollomon J.M."/>
            <person name="Nadeau L.J."/>
            <person name="Nunn H.S."/>
            <person name="Stevenson B.S."/>
            <person name="Bojanowski C.L."/>
            <person name="Crookes-Goodson W.J."/>
        </authorList>
    </citation>
    <scope>NUCLEOTIDE SEQUENCE [LARGE SCALE GENOMIC DNA]</scope>
    <source>
        <strain evidence="10 11">D216</strain>
    </source>
</reference>
<accession>A0A507B159</accession>
<evidence type="ECO:0000256" key="2">
    <source>
        <dbReference type="ARBA" id="ARBA00009105"/>
    </source>
</evidence>
<dbReference type="RefSeq" id="XP_030997713.1">
    <property type="nucleotide sequence ID" value="XM_031137651.1"/>
</dbReference>
<protein>
    <recommendedName>
        <fullName evidence="12">Alpha-1,3-mannosyltransferase</fullName>
    </recommendedName>
</protein>
<gene>
    <name evidence="10" type="ORF">E0L32_000336</name>
</gene>
<evidence type="ECO:0000256" key="6">
    <source>
        <dbReference type="ARBA" id="ARBA00022968"/>
    </source>
</evidence>
<evidence type="ECO:0000256" key="3">
    <source>
        <dbReference type="ARBA" id="ARBA00022676"/>
    </source>
</evidence>
<dbReference type="GeneID" id="41967783"/>
<evidence type="ECO:0000313" key="10">
    <source>
        <dbReference type="EMBL" id="TPX16002.1"/>
    </source>
</evidence>
<dbReference type="InterPro" id="IPR022751">
    <property type="entry name" value="Alpha_mannosyltransferase"/>
</dbReference>
<proteinExistence type="inferred from homology"/>
<name>A0A507B159_9PEZI</name>
<dbReference type="Pfam" id="PF11051">
    <property type="entry name" value="Mannosyl_trans3"/>
    <property type="match status" value="1"/>
</dbReference>
<dbReference type="STRING" id="1093900.A0A507B159"/>